<dbReference type="PANTHER" id="PTHR10472">
    <property type="entry name" value="D-TYROSYL-TRNA TYR DEACYLASE"/>
    <property type="match status" value="1"/>
</dbReference>
<dbReference type="OrthoDB" id="9801395at2"/>
<evidence type="ECO:0000256" key="2">
    <source>
        <dbReference type="HAMAP-Rule" id="MF_00518"/>
    </source>
</evidence>
<keyword evidence="2" id="KW-0963">Cytoplasm</keyword>
<feature type="short sequence motif" description="Gly-cisPro motif, important for rejection of L-amino acids" evidence="2">
    <location>
        <begin position="137"/>
        <end position="138"/>
    </location>
</feature>
<dbReference type="GO" id="GO:0000049">
    <property type="term" value="F:tRNA binding"/>
    <property type="evidence" value="ECO:0007669"/>
    <property type="project" value="UniProtKB-UniRule"/>
</dbReference>
<evidence type="ECO:0000313" key="3">
    <source>
        <dbReference type="EMBL" id="QDU98449.1"/>
    </source>
</evidence>
<dbReference type="EMBL" id="CP036433">
    <property type="protein sequence ID" value="QDU98449.1"/>
    <property type="molecule type" value="Genomic_DNA"/>
</dbReference>
<dbReference type="InterPro" id="IPR003732">
    <property type="entry name" value="Daa-tRNA_deacyls_DTD"/>
</dbReference>
<proteinExistence type="inferred from homology"/>
<keyword evidence="2" id="KW-0694">RNA-binding</keyword>
<dbReference type="RefSeq" id="WP_145057712.1">
    <property type="nucleotide sequence ID" value="NZ_CP036433.1"/>
</dbReference>
<gene>
    <name evidence="2 3" type="primary">dtd</name>
    <name evidence="3" type="ORF">Pla8534_63170</name>
</gene>
<sequence>MRACVQRVTQASVEVDGQIVGAIEDGLLVLLGVGQGDADADAVFLANKIVGLRIFEDDAGKMNRSLSETGGAVLAVSQFTLYGDCRKGRRPSFIQAASPEQGEQLYEAFVAAVAAAGIRVATGRFRTHMKVALVNDGPVTLWLDTQQ</sequence>
<accession>A0A518E2X4</accession>
<dbReference type="GO" id="GO:0043908">
    <property type="term" value="F:Ser(Gly)-tRNA(Ala) hydrolase activity"/>
    <property type="evidence" value="ECO:0007669"/>
    <property type="project" value="UniProtKB-UniRule"/>
</dbReference>
<evidence type="ECO:0000313" key="4">
    <source>
        <dbReference type="Proteomes" id="UP000317648"/>
    </source>
</evidence>
<comment type="subcellular location">
    <subcellularLocation>
        <location evidence="2">Cytoplasm</location>
    </subcellularLocation>
</comment>
<evidence type="ECO:0000256" key="1">
    <source>
        <dbReference type="ARBA" id="ARBA00009673"/>
    </source>
</evidence>
<dbReference type="EC" id="3.1.1.96" evidence="2"/>
<comment type="catalytic activity">
    <reaction evidence="2">
        <text>glycyl-tRNA(Ala) + H2O = tRNA(Ala) + glycine + H(+)</text>
        <dbReference type="Rhea" id="RHEA:53744"/>
        <dbReference type="Rhea" id="RHEA-COMP:9657"/>
        <dbReference type="Rhea" id="RHEA-COMP:13640"/>
        <dbReference type="ChEBI" id="CHEBI:15377"/>
        <dbReference type="ChEBI" id="CHEBI:15378"/>
        <dbReference type="ChEBI" id="CHEBI:57305"/>
        <dbReference type="ChEBI" id="CHEBI:78442"/>
        <dbReference type="ChEBI" id="CHEBI:78522"/>
    </reaction>
</comment>
<comment type="function">
    <text evidence="2">An aminoacyl-tRNA editing enzyme that deacylates mischarged D-aminoacyl-tRNAs. Also deacylates mischarged glycyl-tRNA(Ala), protecting cells against glycine mischarging by AlaRS. Acts via tRNA-based rather than protein-based catalysis; rejects L-amino acids rather than detecting D-amino acids in the active site. By recycling D-aminoacyl-tRNA to D-amino acids and free tRNA molecules, this enzyme counteracts the toxicity associated with the formation of D-aminoacyl-tRNA entities in vivo and helps enforce protein L-homochirality.</text>
</comment>
<dbReference type="FunFam" id="3.50.80.10:FF:000001">
    <property type="entry name" value="D-aminoacyl-tRNA deacylase"/>
    <property type="match status" value="1"/>
</dbReference>
<dbReference type="EC" id="3.1.1.-" evidence="2"/>
<dbReference type="PANTHER" id="PTHR10472:SF5">
    <property type="entry name" value="D-AMINOACYL-TRNA DEACYLASE 1"/>
    <property type="match status" value="1"/>
</dbReference>
<dbReference type="GO" id="GO:0051500">
    <property type="term" value="F:D-tyrosyl-tRNA(Tyr) deacylase activity"/>
    <property type="evidence" value="ECO:0007669"/>
    <property type="project" value="TreeGrafter"/>
</dbReference>
<comment type="catalytic activity">
    <reaction evidence="2">
        <text>a D-aminoacyl-tRNA + H2O = a tRNA + a D-alpha-amino acid + H(+)</text>
        <dbReference type="Rhea" id="RHEA:13953"/>
        <dbReference type="Rhea" id="RHEA-COMP:10123"/>
        <dbReference type="Rhea" id="RHEA-COMP:10124"/>
        <dbReference type="ChEBI" id="CHEBI:15377"/>
        <dbReference type="ChEBI" id="CHEBI:15378"/>
        <dbReference type="ChEBI" id="CHEBI:59871"/>
        <dbReference type="ChEBI" id="CHEBI:78442"/>
        <dbReference type="ChEBI" id="CHEBI:79333"/>
        <dbReference type="EC" id="3.1.1.96"/>
    </reaction>
</comment>
<dbReference type="SUPFAM" id="SSF69500">
    <property type="entry name" value="DTD-like"/>
    <property type="match status" value="1"/>
</dbReference>
<dbReference type="HAMAP" id="MF_00518">
    <property type="entry name" value="Deacylase_Dtd"/>
    <property type="match status" value="1"/>
</dbReference>
<dbReference type="AlphaFoldDB" id="A0A518E2X4"/>
<reference evidence="3 4" key="1">
    <citation type="submission" date="2019-02" db="EMBL/GenBank/DDBJ databases">
        <title>Deep-cultivation of Planctomycetes and their phenomic and genomic characterization uncovers novel biology.</title>
        <authorList>
            <person name="Wiegand S."/>
            <person name="Jogler M."/>
            <person name="Boedeker C."/>
            <person name="Pinto D."/>
            <person name="Vollmers J."/>
            <person name="Rivas-Marin E."/>
            <person name="Kohn T."/>
            <person name="Peeters S.H."/>
            <person name="Heuer A."/>
            <person name="Rast P."/>
            <person name="Oberbeckmann S."/>
            <person name="Bunk B."/>
            <person name="Jeske O."/>
            <person name="Meyerdierks A."/>
            <person name="Storesund J.E."/>
            <person name="Kallscheuer N."/>
            <person name="Luecker S."/>
            <person name="Lage O.M."/>
            <person name="Pohl T."/>
            <person name="Merkel B.J."/>
            <person name="Hornburger P."/>
            <person name="Mueller R.-W."/>
            <person name="Bruemmer F."/>
            <person name="Labrenz M."/>
            <person name="Spormann A.M."/>
            <person name="Op den Camp H."/>
            <person name="Overmann J."/>
            <person name="Amann R."/>
            <person name="Jetten M.S.M."/>
            <person name="Mascher T."/>
            <person name="Medema M.H."/>
            <person name="Devos D.P."/>
            <person name="Kaster A.-K."/>
            <person name="Ovreas L."/>
            <person name="Rohde M."/>
            <person name="Galperin M.Y."/>
            <person name="Jogler C."/>
        </authorList>
    </citation>
    <scope>NUCLEOTIDE SEQUENCE [LARGE SCALE GENOMIC DNA]</scope>
    <source>
        <strain evidence="3 4">Pla85_3_4</strain>
    </source>
</reference>
<protein>
    <recommendedName>
        <fullName evidence="2">D-aminoacyl-tRNA deacylase</fullName>
        <shortName evidence="2">DTD</shortName>
        <ecNumber evidence="2">3.1.1.96</ecNumber>
    </recommendedName>
    <alternativeName>
        <fullName evidence="2">Gly-tRNA(Ala) deacylase</fullName>
        <ecNumber evidence="2">3.1.1.-</ecNumber>
    </alternativeName>
</protein>
<keyword evidence="4" id="KW-1185">Reference proteome</keyword>
<dbReference type="NCBIfam" id="TIGR00256">
    <property type="entry name" value="D-aminoacyl-tRNA deacylase"/>
    <property type="match status" value="1"/>
</dbReference>
<dbReference type="GO" id="GO:0005737">
    <property type="term" value="C:cytoplasm"/>
    <property type="evidence" value="ECO:0007669"/>
    <property type="project" value="UniProtKB-SubCell"/>
</dbReference>
<comment type="similarity">
    <text evidence="1 2">Belongs to the DTD family.</text>
</comment>
<dbReference type="KEGG" id="lcre:Pla8534_63170"/>
<dbReference type="InterPro" id="IPR023509">
    <property type="entry name" value="DTD-like_sf"/>
</dbReference>
<dbReference type="GO" id="GO:0019478">
    <property type="term" value="P:D-amino acid catabolic process"/>
    <property type="evidence" value="ECO:0007669"/>
    <property type="project" value="UniProtKB-UniRule"/>
</dbReference>
<dbReference type="GO" id="GO:0106026">
    <property type="term" value="F:Gly-tRNA(Ala) deacylase activity"/>
    <property type="evidence" value="ECO:0007669"/>
    <property type="project" value="UniProtKB-UniRule"/>
</dbReference>
<dbReference type="Gene3D" id="3.50.80.10">
    <property type="entry name" value="D-tyrosyl-tRNA(Tyr) deacylase"/>
    <property type="match status" value="1"/>
</dbReference>
<keyword evidence="2 3" id="KW-0378">Hydrolase</keyword>
<dbReference type="Proteomes" id="UP000317648">
    <property type="component" value="Chromosome"/>
</dbReference>
<name>A0A518E2X4_9BACT</name>
<keyword evidence="2" id="KW-0820">tRNA-binding</keyword>
<organism evidence="3 4">
    <name type="scientific">Lignipirellula cremea</name>
    <dbReference type="NCBI Taxonomy" id="2528010"/>
    <lineage>
        <taxon>Bacteria</taxon>
        <taxon>Pseudomonadati</taxon>
        <taxon>Planctomycetota</taxon>
        <taxon>Planctomycetia</taxon>
        <taxon>Pirellulales</taxon>
        <taxon>Pirellulaceae</taxon>
        <taxon>Lignipirellula</taxon>
    </lineage>
</organism>
<comment type="domain">
    <text evidence="2">A Gly-cisPro motif from one monomer fits into the active site of the other monomer to allow specific chiral rejection of L-amino acids.</text>
</comment>
<dbReference type="Pfam" id="PF02580">
    <property type="entry name" value="Tyr_Deacylase"/>
    <property type="match status" value="1"/>
</dbReference>
<comment type="subunit">
    <text evidence="2">Homodimer.</text>
</comment>